<gene>
    <name evidence="1" type="ORF">OG2516_18450</name>
</gene>
<dbReference type="EMBL" id="AAOT01000006">
    <property type="protein sequence ID" value="EAR52073.1"/>
    <property type="molecule type" value="Genomic_DNA"/>
</dbReference>
<name>Q2CHG6_OCEGH</name>
<comment type="caution">
    <text evidence="1">The sequence shown here is derived from an EMBL/GenBank/DDBJ whole genome shotgun (WGS) entry which is preliminary data.</text>
</comment>
<sequence>MARASAALCAVAVAETAPSEVWVPANAASARVSATVIASAPAIPVLPPDAPEVASAAARLIASVSV</sequence>
<dbReference type="Proteomes" id="UP000003635">
    <property type="component" value="Unassembled WGS sequence"/>
</dbReference>
<dbReference type="HOGENOM" id="CLU_2826872_0_0_5"/>
<dbReference type="AlphaFoldDB" id="Q2CHG6"/>
<reference evidence="1 2" key="1">
    <citation type="journal article" date="2010" name="J. Bacteriol.">
        <title>Genome sequences of Oceanicola granulosus HTCC2516(T) and Oceanicola batsensis HTCC2597(TDelta).</title>
        <authorList>
            <person name="Thrash J.C."/>
            <person name="Cho J.C."/>
            <person name="Vergin K.L."/>
            <person name="Giovannoni S.J."/>
        </authorList>
    </citation>
    <scope>NUCLEOTIDE SEQUENCE [LARGE SCALE GENOMIC DNA]</scope>
    <source>
        <strain evidence="2">ATCC BAA-861 / DSM 15982 / KCTC 12143 / HTCC2516</strain>
    </source>
</reference>
<proteinExistence type="predicted"/>
<accession>Q2CHG6</accession>
<organism evidence="1 2">
    <name type="scientific">Oceanicola granulosus (strain ATCC BAA-861 / DSM 15982 / KCTC 12143 / HTCC2516)</name>
    <dbReference type="NCBI Taxonomy" id="314256"/>
    <lineage>
        <taxon>Bacteria</taxon>
        <taxon>Pseudomonadati</taxon>
        <taxon>Pseudomonadota</taxon>
        <taxon>Alphaproteobacteria</taxon>
        <taxon>Rhodobacterales</taxon>
        <taxon>Roseobacteraceae</taxon>
        <taxon>Oceanicola</taxon>
    </lineage>
</organism>
<protein>
    <submittedName>
        <fullName evidence="1">Uncharacterized protein</fullName>
    </submittedName>
</protein>
<evidence type="ECO:0000313" key="1">
    <source>
        <dbReference type="EMBL" id="EAR52073.1"/>
    </source>
</evidence>
<evidence type="ECO:0000313" key="2">
    <source>
        <dbReference type="Proteomes" id="UP000003635"/>
    </source>
</evidence>
<keyword evidence="2" id="KW-1185">Reference proteome</keyword>